<evidence type="ECO:0000256" key="3">
    <source>
        <dbReference type="ARBA" id="ARBA00022989"/>
    </source>
</evidence>
<gene>
    <name evidence="9" type="ORF">NCGR_LOCUS46481</name>
</gene>
<feature type="compositionally biased region" description="Polar residues" evidence="5">
    <location>
        <begin position="285"/>
        <end position="318"/>
    </location>
</feature>
<feature type="transmembrane region" description="Helical" evidence="6">
    <location>
        <begin position="86"/>
        <end position="107"/>
    </location>
</feature>
<keyword evidence="10" id="KW-1185">Reference proteome</keyword>
<comment type="caution">
    <text evidence="9">The sequence shown here is derived from an EMBL/GenBank/DDBJ whole genome shotgun (WGS) entry which is preliminary data.</text>
</comment>
<evidence type="ECO:0000313" key="10">
    <source>
        <dbReference type="Proteomes" id="UP000604825"/>
    </source>
</evidence>
<feature type="transmembrane region" description="Helical" evidence="6">
    <location>
        <begin position="429"/>
        <end position="447"/>
    </location>
</feature>
<feature type="domain" description="NFD4 C-terminal" evidence="8">
    <location>
        <begin position="357"/>
        <end position="544"/>
    </location>
</feature>
<feature type="transmembrane region" description="Helical" evidence="6">
    <location>
        <begin position="487"/>
        <end position="512"/>
    </location>
</feature>
<organism evidence="9 10">
    <name type="scientific">Miscanthus lutarioriparius</name>
    <dbReference type="NCBI Taxonomy" id="422564"/>
    <lineage>
        <taxon>Eukaryota</taxon>
        <taxon>Viridiplantae</taxon>
        <taxon>Streptophyta</taxon>
        <taxon>Embryophyta</taxon>
        <taxon>Tracheophyta</taxon>
        <taxon>Spermatophyta</taxon>
        <taxon>Magnoliopsida</taxon>
        <taxon>Liliopsida</taxon>
        <taxon>Poales</taxon>
        <taxon>Poaceae</taxon>
        <taxon>PACMAD clade</taxon>
        <taxon>Panicoideae</taxon>
        <taxon>Andropogonodae</taxon>
        <taxon>Andropogoneae</taxon>
        <taxon>Saccharinae</taxon>
        <taxon>Miscanthus</taxon>
    </lineage>
</organism>
<dbReference type="InterPro" id="IPR010658">
    <property type="entry name" value="Nodulin-like"/>
</dbReference>
<feature type="domain" description="Nodulin-like" evidence="7">
    <location>
        <begin position="21"/>
        <end position="268"/>
    </location>
</feature>
<dbReference type="OrthoDB" id="410267at2759"/>
<dbReference type="PANTHER" id="PTHR21576:SF154">
    <property type="entry name" value="OS04G0502800 PROTEIN"/>
    <property type="match status" value="1"/>
</dbReference>
<evidence type="ECO:0000313" key="9">
    <source>
        <dbReference type="EMBL" id="CAD6263163.1"/>
    </source>
</evidence>
<keyword evidence="2 6" id="KW-0812">Transmembrane</keyword>
<evidence type="ECO:0000256" key="4">
    <source>
        <dbReference type="ARBA" id="ARBA00023136"/>
    </source>
</evidence>
<evidence type="ECO:0000256" key="2">
    <source>
        <dbReference type="ARBA" id="ARBA00022692"/>
    </source>
</evidence>
<feature type="transmembrane region" description="Helical" evidence="6">
    <location>
        <begin position="150"/>
        <end position="167"/>
    </location>
</feature>
<feature type="transmembrane region" description="Helical" evidence="6">
    <location>
        <begin position="179"/>
        <end position="200"/>
    </location>
</feature>
<feature type="transmembrane region" description="Helical" evidence="6">
    <location>
        <begin position="453"/>
        <end position="475"/>
    </location>
</feature>
<keyword evidence="4 6" id="KW-0472">Membrane</keyword>
<feature type="transmembrane region" description="Helical" evidence="6">
    <location>
        <begin position="250"/>
        <end position="272"/>
    </location>
</feature>
<evidence type="ECO:0000259" key="7">
    <source>
        <dbReference type="Pfam" id="PF06813"/>
    </source>
</evidence>
<feature type="transmembrane region" description="Helical" evidence="6">
    <location>
        <begin position="22"/>
        <end position="44"/>
    </location>
</feature>
<evidence type="ECO:0000256" key="1">
    <source>
        <dbReference type="ARBA" id="ARBA00004141"/>
    </source>
</evidence>
<sequence length="785" mass="84526">MAGGGGGGPGPGRVKAGSRPPWVGLAAAVWVQVAAGSAYVFPLYSHAIKEALGYNQQALTMLGVGNDVGENVGLVPGVLANRLPPWLILVIGSACAFFGFGTLWLAVTKTVAMPYWVLWIALCIGTNSSAWLGTAALVTNMRNFPLSRGTVAGLIKGYVAVSAAVYTETFNGMLGNSPTNLLLLLALGIPTACIVVMYFVRPCTPSLDEDNSTEHSHFMYTQISSVVLGIYLMVATILGDTLKLSQAVTYLLFGIMILLLLAPLAIPIKMTLYPNKQTKEKPSTLAPSYSTDSLSGADPENSQPLLGSASTTLATGTNESDDSTDLDLLLAEGEGAVNLKKKRGPRRGDDFTFLEALVKADFWLLFVVYFCGVGTGVTVLNNLAQVGMSVGANDTTILLCLFGFCNFAGRILGGSVSEYFVRSRMLPRPFWMMCTQIIMVVTFLLFATGLHSLIYVSTTLLGICYGVQFAVMIPTVSELFGLKDFGLMYNFMLLVNPLGAFFFSALLAGYVYDKEAARQHPGVLEPSDCYGPDCFRLTFYVCALATLPFTSFKIHVWLMGFIVCGFVIHYDVDPLAPNPSYPTPVIRRTVVASDTVCILHRGGEEIGGDFVGCDDCDDCSELPLPLCIVFAKESPDLDLSGGVLMTMGKGKRGGVAGGGGGYPDVGLHQIPKKYTHFMGCKPYCAYGFRLVSAHICCGVVCYLSPGGLHCVVRLLGMSMMKVLWRYIVSASIGCLDLQYFKELIKYYTTGKAWHLCDPIFGHVFEALQRASFGTVVVSNFDTHLD</sequence>
<keyword evidence="3 6" id="KW-1133">Transmembrane helix</keyword>
<dbReference type="PANTHER" id="PTHR21576">
    <property type="entry name" value="UNCHARACTERIZED NODULIN-LIKE PROTEIN"/>
    <property type="match status" value="1"/>
</dbReference>
<dbReference type="Gene3D" id="1.20.1250.20">
    <property type="entry name" value="MFS general substrate transporter like domains"/>
    <property type="match status" value="1"/>
</dbReference>
<feature type="transmembrane region" description="Helical" evidence="6">
    <location>
        <begin position="396"/>
        <end position="417"/>
    </location>
</feature>
<evidence type="ECO:0000259" key="8">
    <source>
        <dbReference type="Pfam" id="PF23262"/>
    </source>
</evidence>
<feature type="transmembrane region" description="Helical" evidence="6">
    <location>
        <begin position="362"/>
        <end position="384"/>
    </location>
</feature>
<reference evidence="9" key="1">
    <citation type="submission" date="2020-10" db="EMBL/GenBank/DDBJ databases">
        <authorList>
            <person name="Han B."/>
            <person name="Lu T."/>
            <person name="Zhao Q."/>
            <person name="Huang X."/>
            <person name="Zhao Y."/>
        </authorList>
    </citation>
    <scope>NUCLEOTIDE SEQUENCE</scope>
</reference>
<dbReference type="GO" id="GO:0016020">
    <property type="term" value="C:membrane"/>
    <property type="evidence" value="ECO:0007669"/>
    <property type="project" value="UniProtKB-SubCell"/>
</dbReference>
<feature type="transmembrane region" description="Helical" evidence="6">
    <location>
        <begin position="113"/>
        <end position="138"/>
    </location>
</feature>
<dbReference type="InterPro" id="IPR036259">
    <property type="entry name" value="MFS_trans_sf"/>
</dbReference>
<accession>A0A811R1F2</accession>
<dbReference type="EMBL" id="CAJGYO010000012">
    <property type="protein sequence ID" value="CAD6263163.1"/>
    <property type="molecule type" value="Genomic_DNA"/>
</dbReference>
<dbReference type="SUPFAM" id="SSF103473">
    <property type="entry name" value="MFS general substrate transporter"/>
    <property type="match status" value="2"/>
</dbReference>
<dbReference type="AlphaFoldDB" id="A0A811R1F2"/>
<proteinExistence type="predicted"/>
<dbReference type="Proteomes" id="UP000604825">
    <property type="component" value="Unassembled WGS sequence"/>
</dbReference>
<dbReference type="InterPro" id="IPR056555">
    <property type="entry name" value="NFD4_C"/>
</dbReference>
<evidence type="ECO:0000256" key="5">
    <source>
        <dbReference type="SAM" id="MobiDB-lite"/>
    </source>
</evidence>
<feature type="transmembrane region" description="Helical" evidence="6">
    <location>
        <begin position="220"/>
        <end position="238"/>
    </location>
</feature>
<dbReference type="Pfam" id="PF23262">
    <property type="entry name" value="NFD4_C"/>
    <property type="match status" value="1"/>
</dbReference>
<name>A0A811R1F2_9POAL</name>
<comment type="subcellular location">
    <subcellularLocation>
        <location evidence="1">Membrane</location>
        <topology evidence="1">Multi-pass membrane protein</topology>
    </subcellularLocation>
</comment>
<evidence type="ECO:0000256" key="6">
    <source>
        <dbReference type="SAM" id="Phobius"/>
    </source>
</evidence>
<feature type="region of interest" description="Disordered" evidence="5">
    <location>
        <begin position="278"/>
        <end position="320"/>
    </location>
</feature>
<evidence type="ECO:0008006" key="11">
    <source>
        <dbReference type="Google" id="ProtNLM"/>
    </source>
</evidence>
<dbReference type="Pfam" id="PF06813">
    <property type="entry name" value="Nodulin-like"/>
    <property type="match status" value="1"/>
</dbReference>
<protein>
    <recommendedName>
        <fullName evidence="11">Nodulin-like domain-containing protein</fullName>
    </recommendedName>
</protein>